<proteinExistence type="predicted"/>
<gene>
    <name evidence="1" type="ORF">DPEC_G00323870</name>
</gene>
<sequence>MSCVFSVEQAARIWLGKASPTRCVGGERRDGWRLYIVSLPKPRRDAERCSAASSVHCTPPPVSHSCTGNHRQLSSAGGQRGEEESEDRREGPEGSGLLFRVII</sequence>
<dbReference type="Proteomes" id="UP001157502">
    <property type="component" value="Chromosome 31"/>
</dbReference>
<evidence type="ECO:0000313" key="2">
    <source>
        <dbReference type="Proteomes" id="UP001157502"/>
    </source>
</evidence>
<dbReference type="EMBL" id="CM055758">
    <property type="protein sequence ID" value="KAJ7988468.1"/>
    <property type="molecule type" value="Genomic_DNA"/>
</dbReference>
<accession>A0ACC2FAV4</accession>
<keyword evidence="2" id="KW-1185">Reference proteome</keyword>
<protein>
    <submittedName>
        <fullName evidence="1">Uncharacterized protein</fullName>
    </submittedName>
</protein>
<organism evidence="1 2">
    <name type="scientific">Dallia pectoralis</name>
    <name type="common">Alaska blackfish</name>
    <dbReference type="NCBI Taxonomy" id="75939"/>
    <lineage>
        <taxon>Eukaryota</taxon>
        <taxon>Metazoa</taxon>
        <taxon>Chordata</taxon>
        <taxon>Craniata</taxon>
        <taxon>Vertebrata</taxon>
        <taxon>Euteleostomi</taxon>
        <taxon>Actinopterygii</taxon>
        <taxon>Neopterygii</taxon>
        <taxon>Teleostei</taxon>
        <taxon>Protacanthopterygii</taxon>
        <taxon>Esociformes</taxon>
        <taxon>Umbridae</taxon>
        <taxon>Dallia</taxon>
    </lineage>
</organism>
<comment type="caution">
    <text evidence="1">The sequence shown here is derived from an EMBL/GenBank/DDBJ whole genome shotgun (WGS) entry which is preliminary data.</text>
</comment>
<name>A0ACC2FAV4_DALPE</name>
<evidence type="ECO:0000313" key="1">
    <source>
        <dbReference type="EMBL" id="KAJ7988468.1"/>
    </source>
</evidence>
<reference evidence="1" key="1">
    <citation type="submission" date="2021-05" db="EMBL/GenBank/DDBJ databases">
        <authorList>
            <person name="Pan Q."/>
            <person name="Jouanno E."/>
            <person name="Zahm M."/>
            <person name="Klopp C."/>
            <person name="Cabau C."/>
            <person name="Louis A."/>
            <person name="Berthelot C."/>
            <person name="Parey E."/>
            <person name="Roest Crollius H."/>
            <person name="Montfort J."/>
            <person name="Robinson-Rechavi M."/>
            <person name="Bouchez O."/>
            <person name="Lampietro C."/>
            <person name="Lopez Roques C."/>
            <person name="Donnadieu C."/>
            <person name="Postlethwait J."/>
            <person name="Bobe J."/>
            <person name="Dillon D."/>
            <person name="Chandos A."/>
            <person name="von Hippel F."/>
            <person name="Guiguen Y."/>
        </authorList>
    </citation>
    <scope>NUCLEOTIDE SEQUENCE</scope>
    <source>
        <strain evidence="1">YG-Jan2019</strain>
    </source>
</reference>